<sequence length="71" mass="7757">MTKTRAGGNQQIAGITGVWYATCSRNIRQVIMYTCGQPAGNEKNMEQGPNQGKEVKLTLDMMESALFSAET</sequence>
<name>A0A1G2RK95_9BACT</name>
<reference evidence="1 2" key="1">
    <citation type="journal article" date="2016" name="Nat. Commun.">
        <title>Thousands of microbial genomes shed light on interconnected biogeochemical processes in an aquifer system.</title>
        <authorList>
            <person name="Anantharaman K."/>
            <person name="Brown C.T."/>
            <person name="Hug L.A."/>
            <person name="Sharon I."/>
            <person name="Castelle C.J."/>
            <person name="Probst A.J."/>
            <person name="Thomas B.C."/>
            <person name="Singh A."/>
            <person name="Wilkins M.J."/>
            <person name="Karaoz U."/>
            <person name="Brodie E.L."/>
            <person name="Williams K.H."/>
            <person name="Hubbard S.S."/>
            <person name="Banfield J.F."/>
        </authorList>
    </citation>
    <scope>NUCLEOTIDE SEQUENCE [LARGE SCALE GENOMIC DNA]</scope>
</reference>
<dbReference type="Proteomes" id="UP000177287">
    <property type="component" value="Unassembled WGS sequence"/>
</dbReference>
<proteinExistence type="predicted"/>
<protein>
    <submittedName>
        <fullName evidence="1">Uncharacterized protein</fullName>
    </submittedName>
</protein>
<evidence type="ECO:0000313" key="2">
    <source>
        <dbReference type="Proteomes" id="UP000177287"/>
    </source>
</evidence>
<dbReference type="AlphaFoldDB" id="A0A1G2RK95"/>
<dbReference type="EMBL" id="MHUF01000008">
    <property type="protein sequence ID" value="OHA72928.1"/>
    <property type="molecule type" value="Genomic_DNA"/>
</dbReference>
<comment type="caution">
    <text evidence="1">The sequence shown here is derived from an EMBL/GenBank/DDBJ whole genome shotgun (WGS) entry which is preliminary data.</text>
</comment>
<accession>A0A1G2RK95</accession>
<evidence type="ECO:0000313" key="1">
    <source>
        <dbReference type="EMBL" id="OHA72928.1"/>
    </source>
</evidence>
<gene>
    <name evidence="1" type="ORF">A3A27_02205</name>
</gene>
<organism evidence="1 2">
    <name type="scientific">Candidatus Wildermuthbacteria bacterium RIFCSPLOWO2_01_FULL_47_18</name>
    <dbReference type="NCBI Taxonomy" id="1802460"/>
    <lineage>
        <taxon>Bacteria</taxon>
        <taxon>Candidatus Wildermuthiibacteriota</taxon>
    </lineage>
</organism>